<dbReference type="PROSITE" id="PS50005">
    <property type="entry name" value="TPR"/>
    <property type="match status" value="4"/>
</dbReference>
<dbReference type="Proteomes" id="UP000001307">
    <property type="component" value="Unassembled WGS sequence"/>
</dbReference>
<sequence length="631" mass="72363">MSIADESHLSQRAEETSFYHSENITFSKNFLENLIQASDDLLNRCLNEDAQFLAELAATLSENYHHNGQEERLPKIPTSVRERPRIIQARTNIYNFQCSQVQLCLKETICSSEEADYLRFLAEYRQIARSLPENWTEQTASEVGLVSKQAGFGNLRIKLEEKVMSGNADAFTIYLLGLAYKAVGDLEKAKQTFIQVIKIYSYLWPAWRGLLTCFTGSLESVQQELAALSVNSDLKVFFLLEYSIQHDEHLSSAINAINTLIDIFPNNIDIHGLLGRAYANNRDTELSISALESVRNITDDSSVKYMDVLSNQYFMSQSRAQLAALVHALWATEKYSFETCIATANYYSLRGQKSTAIEYFERAMVLNPSYYDAWTLIGHEYIELRNFSQGLHSYRKAIAGNPNDYKAWYGLGQAYEMLKNHTSALTHHLKALNLRPNNDRICEAIGDSYEKLDQLDIAKRYFKRASRLSQFSSASCLSKIARICRRMKYDDKAAKYYEMYVQAEVEEDDLDQRHEGYSEAYFFLAQYYIEQKGDFSSGAPFARKCVWYIPTRDEGAKLLKKLPKGQLFSSTGVELDADGDISRRPLSETLPSQDPSRQKHEQLMSDSPKCKEKTEIDKFDNWSDYVKTNFE</sequence>
<feature type="domain" description="Cdc23" evidence="9">
    <location>
        <begin position="165"/>
        <end position="267"/>
    </location>
</feature>
<name>E4XIN7_OIKDI</name>
<evidence type="ECO:0000313" key="11">
    <source>
        <dbReference type="EMBL" id="CBY14946.1"/>
    </source>
</evidence>
<proteinExistence type="predicted"/>
<reference evidence="10" key="1">
    <citation type="journal article" date="2010" name="Science">
        <title>Plasticity of animal genome architecture unmasked by rapid evolution of a pelagic tunicate.</title>
        <authorList>
            <person name="Denoeud F."/>
            <person name="Henriet S."/>
            <person name="Mungpakdee S."/>
            <person name="Aury J.M."/>
            <person name="Da Silva C."/>
            <person name="Brinkmann H."/>
            <person name="Mikhaleva J."/>
            <person name="Olsen L.C."/>
            <person name="Jubin C."/>
            <person name="Canestro C."/>
            <person name="Bouquet J.M."/>
            <person name="Danks G."/>
            <person name="Poulain J."/>
            <person name="Campsteijn C."/>
            <person name="Adamski M."/>
            <person name="Cross I."/>
            <person name="Yadetie F."/>
            <person name="Muffato M."/>
            <person name="Louis A."/>
            <person name="Butcher S."/>
            <person name="Tsagkogeorga G."/>
            <person name="Konrad A."/>
            <person name="Singh S."/>
            <person name="Jensen M.F."/>
            <person name="Cong E.H."/>
            <person name="Eikeseth-Otteraa H."/>
            <person name="Noel B."/>
            <person name="Anthouard V."/>
            <person name="Porcel B.M."/>
            <person name="Kachouri-Lafond R."/>
            <person name="Nishino A."/>
            <person name="Ugolini M."/>
            <person name="Chourrout P."/>
            <person name="Nishida H."/>
            <person name="Aasland R."/>
            <person name="Huzurbazar S."/>
            <person name="Westhof E."/>
            <person name="Delsuc F."/>
            <person name="Lehrach H."/>
            <person name="Reinhardt R."/>
            <person name="Weissenbach J."/>
            <person name="Roy S.W."/>
            <person name="Artiguenave F."/>
            <person name="Postlethwait J.H."/>
            <person name="Manak J.R."/>
            <person name="Thompson E.M."/>
            <person name="Jaillon O."/>
            <person name="Du Pasquier L."/>
            <person name="Boudinot P."/>
            <person name="Liberles D.A."/>
            <person name="Volff J.N."/>
            <person name="Philippe H."/>
            <person name="Lenhard B."/>
            <person name="Roest Crollius H."/>
            <person name="Wincker P."/>
            <person name="Chourrout D."/>
        </authorList>
    </citation>
    <scope>NUCLEOTIDE SEQUENCE [LARGE SCALE GENOMIC DNA]</scope>
</reference>
<dbReference type="InterPro" id="IPR011990">
    <property type="entry name" value="TPR-like_helical_dom_sf"/>
</dbReference>
<feature type="repeat" description="TPR" evidence="7">
    <location>
        <begin position="405"/>
        <end position="438"/>
    </location>
</feature>
<dbReference type="AlphaFoldDB" id="E4XIN7"/>
<dbReference type="GO" id="GO:0005680">
    <property type="term" value="C:anaphase-promoting complex"/>
    <property type="evidence" value="ECO:0007669"/>
    <property type="project" value="InterPro"/>
</dbReference>
<protein>
    <recommendedName>
        <fullName evidence="9">Cdc23 domain-containing protein</fullName>
    </recommendedName>
</protein>
<evidence type="ECO:0000256" key="1">
    <source>
        <dbReference type="ARBA" id="ARBA00022618"/>
    </source>
</evidence>
<dbReference type="Pfam" id="PF13181">
    <property type="entry name" value="TPR_8"/>
    <property type="match status" value="1"/>
</dbReference>
<keyword evidence="5 7" id="KW-0802">TPR repeat</keyword>
<keyword evidence="6" id="KW-0131">Cell cycle</keyword>
<feature type="compositionally biased region" description="Basic and acidic residues" evidence="8">
    <location>
        <begin position="596"/>
        <end position="611"/>
    </location>
</feature>
<evidence type="ECO:0000256" key="6">
    <source>
        <dbReference type="ARBA" id="ARBA00023306"/>
    </source>
</evidence>
<dbReference type="GO" id="GO:0045842">
    <property type="term" value="P:positive regulation of mitotic metaphase/anaphase transition"/>
    <property type="evidence" value="ECO:0007669"/>
    <property type="project" value="TreeGrafter"/>
</dbReference>
<feature type="region of interest" description="Disordered" evidence="8">
    <location>
        <begin position="576"/>
        <end position="611"/>
    </location>
</feature>
<dbReference type="GO" id="GO:0016567">
    <property type="term" value="P:protein ubiquitination"/>
    <property type="evidence" value="ECO:0007669"/>
    <property type="project" value="TreeGrafter"/>
</dbReference>
<organism evidence="10">
    <name type="scientific">Oikopleura dioica</name>
    <name type="common">Tunicate</name>
    <dbReference type="NCBI Taxonomy" id="34765"/>
    <lineage>
        <taxon>Eukaryota</taxon>
        <taxon>Metazoa</taxon>
        <taxon>Chordata</taxon>
        <taxon>Tunicata</taxon>
        <taxon>Appendicularia</taxon>
        <taxon>Copelata</taxon>
        <taxon>Oikopleuridae</taxon>
        <taxon>Oikopleura</taxon>
    </lineage>
</organism>
<dbReference type="PANTHER" id="PTHR12558:SF10">
    <property type="entry name" value="CELL DIVISION CYCLE PROTEIN 23 HOMOLOG"/>
    <property type="match status" value="1"/>
</dbReference>
<dbReference type="Pfam" id="PF04049">
    <property type="entry name" value="ANAPC8"/>
    <property type="match status" value="1"/>
</dbReference>
<dbReference type="InterPro" id="IPR019734">
    <property type="entry name" value="TPR_rpt"/>
</dbReference>
<dbReference type="OrthoDB" id="10262026at2759"/>
<keyword evidence="3" id="KW-0498">Mitosis</keyword>
<evidence type="ECO:0000256" key="3">
    <source>
        <dbReference type="ARBA" id="ARBA00022776"/>
    </source>
</evidence>
<dbReference type="EMBL" id="FN653385">
    <property type="protein sequence ID" value="CBY14946.1"/>
    <property type="molecule type" value="Genomic_DNA"/>
</dbReference>
<dbReference type="EMBL" id="FN653055">
    <property type="protein sequence ID" value="CBY10438.1"/>
    <property type="molecule type" value="Genomic_DNA"/>
</dbReference>
<dbReference type="FunCoup" id="E4XIN7">
    <property type="interactions" value="303"/>
</dbReference>
<feature type="repeat" description="TPR" evidence="7">
    <location>
        <begin position="371"/>
        <end position="404"/>
    </location>
</feature>
<evidence type="ECO:0000256" key="8">
    <source>
        <dbReference type="SAM" id="MobiDB-lite"/>
    </source>
</evidence>
<keyword evidence="4" id="KW-0833">Ubl conjugation pathway</keyword>
<feature type="repeat" description="TPR" evidence="7">
    <location>
        <begin position="337"/>
        <end position="370"/>
    </location>
</feature>
<dbReference type="SUPFAM" id="SSF48452">
    <property type="entry name" value="TPR-like"/>
    <property type="match status" value="2"/>
</dbReference>
<evidence type="ECO:0000256" key="4">
    <source>
        <dbReference type="ARBA" id="ARBA00022786"/>
    </source>
</evidence>
<gene>
    <name evidence="11" type="ORF">GSOID_T00010041001</name>
    <name evidence="10" type="ORF">GSOID_T00012461001</name>
</gene>
<accession>E4XIN7</accession>
<evidence type="ECO:0000313" key="10">
    <source>
        <dbReference type="EMBL" id="CBY10438.1"/>
    </source>
</evidence>
<dbReference type="Pfam" id="PF13432">
    <property type="entry name" value="TPR_16"/>
    <property type="match status" value="1"/>
</dbReference>
<dbReference type="GO" id="GO:0051301">
    <property type="term" value="P:cell division"/>
    <property type="evidence" value="ECO:0007669"/>
    <property type="project" value="UniProtKB-KW"/>
</dbReference>
<feature type="repeat" description="TPR" evidence="7">
    <location>
        <begin position="170"/>
        <end position="203"/>
    </location>
</feature>
<dbReference type="InterPro" id="IPR007192">
    <property type="entry name" value="APC8"/>
</dbReference>
<keyword evidence="2" id="KW-0677">Repeat</keyword>
<evidence type="ECO:0000256" key="2">
    <source>
        <dbReference type="ARBA" id="ARBA00022737"/>
    </source>
</evidence>
<evidence type="ECO:0000259" key="9">
    <source>
        <dbReference type="Pfam" id="PF04049"/>
    </source>
</evidence>
<dbReference type="GO" id="GO:0031145">
    <property type="term" value="P:anaphase-promoting complex-dependent catabolic process"/>
    <property type="evidence" value="ECO:0007669"/>
    <property type="project" value="TreeGrafter"/>
</dbReference>
<dbReference type="SMART" id="SM00028">
    <property type="entry name" value="TPR"/>
    <property type="match status" value="6"/>
</dbReference>
<dbReference type="Gene3D" id="1.25.40.10">
    <property type="entry name" value="Tetratricopeptide repeat domain"/>
    <property type="match status" value="2"/>
</dbReference>
<dbReference type="PANTHER" id="PTHR12558">
    <property type="entry name" value="CELL DIVISION CYCLE 16,23,27"/>
    <property type="match status" value="1"/>
</dbReference>
<keyword evidence="1" id="KW-0132">Cell division</keyword>
<dbReference type="InParanoid" id="E4XIN7"/>
<evidence type="ECO:0000313" key="12">
    <source>
        <dbReference type="Proteomes" id="UP000001307"/>
    </source>
</evidence>
<evidence type="ECO:0000256" key="5">
    <source>
        <dbReference type="ARBA" id="ARBA00022803"/>
    </source>
</evidence>
<evidence type="ECO:0000256" key="7">
    <source>
        <dbReference type="PROSITE-ProRule" id="PRU00339"/>
    </source>
</evidence>
<keyword evidence="12" id="KW-1185">Reference proteome</keyword>